<feature type="region of interest" description="Disordered" evidence="1">
    <location>
        <begin position="80"/>
        <end position="142"/>
    </location>
</feature>
<gene>
    <name evidence="3" type="ORF">B0T20DRAFT_346579</name>
</gene>
<evidence type="ECO:0000256" key="2">
    <source>
        <dbReference type="SAM" id="Phobius"/>
    </source>
</evidence>
<dbReference type="EMBL" id="JAUTDP010000002">
    <property type="protein sequence ID" value="KAK3401523.1"/>
    <property type="molecule type" value="Genomic_DNA"/>
</dbReference>
<reference evidence="3" key="2">
    <citation type="submission" date="2023-07" db="EMBL/GenBank/DDBJ databases">
        <authorList>
            <consortium name="Lawrence Berkeley National Laboratory"/>
            <person name="Haridas S."/>
            <person name="Hensen N."/>
            <person name="Bonometti L."/>
            <person name="Westerberg I."/>
            <person name="Brannstrom I.O."/>
            <person name="Guillou S."/>
            <person name="Cros-Aarteil S."/>
            <person name="Calhoun S."/>
            <person name="Kuo A."/>
            <person name="Mondo S."/>
            <person name="Pangilinan J."/>
            <person name="Riley R."/>
            <person name="LaButti K."/>
            <person name="Andreopoulos B."/>
            <person name="Lipzen A."/>
            <person name="Chen C."/>
            <person name="Yanf M."/>
            <person name="Daum C."/>
            <person name="Ng V."/>
            <person name="Clum A."/>
            <person name="Steindorff A."/>
            <person name="Ohm R."/>
            <person name="Martin F."/>
            <person name="Silar P."/>
            <person name="Natvig D."/>
            <person name="Lalanne C."/>
            <person name="Gautier V."/>
            <person name="Ament-velasquez S.L."/>
            <person name="Kruys A."/>
            <person name="Hutchinson M.I."/>
            <person name="Powell A.J."/>
            <person name="Barry K."/>
            <person name="Miller A.N."/>
            <person name="Grigoriev I.V."/>
            <person name="Debuchy R."/>
            <person name="Gladieux P."/>
            <person name="Thoren M.H."/>
            <person name="Johannesson H."/>
        </authorList>
    </citation>
    <scope>NUCLEOTIDE SEQUENCE</scope>
    <source>
        <strain evidence="3">FGSC 1904</strain>
    </source>
</reference>
<feature type="compositionally biased region" description="Low complexity" evidence="1">
    <location>
        <begin position="200"/>
        <end position="222"/>
    </location>
</feature>
<dbReference type="Proteomes" id="UP001281003">
    <property type="component" value="Unassembled WGS sequence"/>
</dbReference>
<feature type="region of interest" description="Disordered" evidence="1">
    <location>
        <begin position="279"/>
        <end position="301"/>
    </location>
</feature>
<keyword evidence="2" id="KW-1133">Transmembrane helix</keyword>
<evidence type="ECO:0000313" key="3">
    <source>
        <dbReference type="EMBL" id="KAK3401523.1"/>
    </source>
</evidence>
<dbReference type="AlphaFoldDB" id="A0AAE0PKE8"/>
<proteinExistence type="predicted"/>
<reference evidence="3" key="1">
    <citation type="journal article" date="2023" name="Mol. Phylogenet. Evol.">
        <title>Genome-scale phylogeny and comparative genomics of the fungal order Sordariales.</title>
        <authorList>
            <person name="Hensen N."/>
            <person name="Bonometti L."/>
            <person name="Westerberg I."/>
            <person name="Brannstrom I.O."/>
            <person name="Guillou S."/>
            <person name="Cros-Aarteil S."/>
            <person name="Calhoun S."/>
            <person name="Haridas S."/>
            <person name="Kuo A."/>
            <person name="Mondo S."/>
            <person name="Pangilinan J."/>
            <person name="Riley R."/>
            <person name="LaButti K."/>
            <person name="Andreopoulos B."/>
            <person name="Lipzen A."/>
            <person name="Chen C."/>
            <person name="Yan M."/>
            <person name="Daum C."/>
            <person name="Ng V."/>
            <person name="Clum A."/>
            <person name="Steindorff A."/>
            <person name="Ohm R.A."/>
            <person name="Martin F."/>
            <person name="Silar P."/>
            <person name="Natvig D.O."/>
            <person name="Lalanne C."/>
            <person name="Gautier V."/>
            <person name="Ament-Velasquez S.L."/>
            <person name="Kruys A."/>
            <person name="Hutchinson M.I."/>
            <person name="Powell A.J."/>
            <person name="Barry K."/>
            <person name="Miller A.N."/>
            <person name="Grigoriev I.V."/>
            <person name="Debuchy R."/>
            <person name="Gladieux P."/>
            <person name="Hiltunen Thoren M."/>
            <person name="Johannesson H."/>
        </authorList>
    </citation>
    <scope>NUCLEOTIDE SEQUENCE</scope>
    <source>
        <strain evidence="3">FGSC 1904</strain>
    </source>
</reference>
<evidence type="ECO:0000313" key="4">
    <source>
        <dbReference type="Proteomes" id="UP001281003"/>
    </source>
</evidence>
<protein>
    <submittedName>
        <fullName evidence="3">Uncharacterized protein</fullName>
    </submittedName>
</protein>
<keyword evidence="2" id="KW-0472">Membrane</keyword>
<accession>A0AAE0PKE8</accession>
<comment type="caution">
    <text evidence="3">The sequence shown here is derived from an EMBL/GenBank/DDBJ whole genome shotgun (WGS) entry which is preliminary data.</text>
</comment>
<keyword evidence="4" id="KW-1185">Reference proteome</keyword>
<evidence type="ECO:0000256" key="1">
    <source>
        <dbReference type="SAM" id="MobiDB-lite"/>
    </source>
</evidence>
<organism evidence="3 4">
    <name type="scientific">Sordaria brevicollis</name>
    <dbReference type="NCBI Taxonomy" id="83679"/>
    <lineage>
        <taxon>Eukaryota</taxon>
        <taxon>Fungi</taxon>
        <taxon>Dikarya</taxon>
        <taxon>Ascomycota</taxon>
        <taxon>Pezizomycotina</taxon>
        <taxon>Sordariomycetes</taxon>
        <taxon>Sordariomycetidae</taxon>
        <taxon>Sordariales</taxon>
        <taxon>Sordariaceae</taxon>
        <taxon>Sordaria</taxon>
    </lineage>
</organism>
<dbReference type="CDD" id="cd12087">
    <property type="entry name" value="TM_EGFR-like"/>
    <property type="match status" value="1"/>
</dbReference>
<feature type="region of interest" description="Disordered" evidence="1">
    <location>
        <begin position="190"/>
        <end position="239"/>
    </location>
</feature>
<name>A0AAE0PKE8_SORBR</name>
<keyword evidence="2" id="KW-0812">Transmembrane</keyword>
<sequence length="330" mass="34863">MSTIFLGGDSAKPKTASSGYAAQIDIINDIWGFCPTSAPVQKCGLPGSCVDSHACSKGCGFTDDSSLPTITWYSSSTAALTSSTRGPTPSSAPTTKPAVSTTSPPNTSSVSEPTASASSSATGSNGDINSNNDIDINSGNTNNTNSSNSNTFNINNPNTIGAIIGGVVGCLALICIAVVLVIWLRRRYRKEKNESDPKPTSKSSSSSSSSSSSTFPFSPNPSIKDMIDQTGGDYTFPRDGAKEVEALPPKYPIPAAVHVSSREVKYPPVYEVENREYRRGGWIPSSGPRELPGGRSPKEMENNWLQNMPVELPAGSVYWKGQHPREGVPF</sequence>
<feature type="transmembrane region" description="Helical" evidence="2">
    <location>
        <begin position="160"/>
        <end position="184"/>
    </location>
</feature>